<organism evidence="2 3">
    <name type="scientific">Thyridium curvatum</name>
    <dbReference type="NCBI Taxonomy" id="1093900"/>
    <lineage>
        <taxon>Eukaryota</taxon>
        <taxon>Fungi</taxon>
        <taxon>Dikarya</taxon>
        <taxon>Ascomycota</taxon>
        <taxon>Pezizomycotina</taxon>
        <taxon>Sordariomycetes</taxon>
        <taxon>Sordariomycetidae</taxon>
        <taxon>Thyridiales</taxon>
        <taxon>Thyridiaceae</taxon>
        <taxon>Thyridium</taxon>
    </lineage>
</organism>
<keyword evidence="3" id="KW-1185">Reference proteome</keyword>
<feature type="compositionally biased region" description="Basic and acidic residues" evidence="1">
    <location>
        <begin position="958"/>
        <end position="970"/>
    </location>
</feature>
<dbReference type="InParanoid" id="A0A507BNB4"/>
<gene>
    <name evidence="2" type="ORF">E0L32_002588</name>
</gene>
<comment type="caution">
    <text evidence="2">The sequence shown here is derived from an EMBL/GenBank/DDBJ whole genome shotgun (WGS) entry which is preliminary data.</text>
</comment>
<dbReference type="PANTHER" id="PTHR39596">
    <property type="match status" value="1"/>
</dbReference>
<sequence>MQHLFDCYGEFDIEVPCVVSTVSCCRQTDFFGHGYEYADFLEFPAMHGWKLDEENYSLRLLTLEERRAYEESRQHGPKALEVVPIKSRDAFIQAWLFFALISCIVKKDGHPLLKFSDLTRSFQQGPRTRNMNGLIDTANLQTELDEWHRSERVNRSTAKLRLVQADLILELARQVVRTNLAKGAPHDFKVDSVISISIMILGETLSAVKKKITESVRAAVRGWHAEDQEGWGPPEYVFSRMEEKRFCPHARKVLSIQMGTNATLLLAALKHHAGAKDHGDLCNMDGCQYLHQQPWAKNTQLATADSRYIPQCHPEDGGNFATRCQTGQCCKVGPDMDRIYDILRIVKRSGGDEGFEFPLFRIKESDGALSIQIHTWRKSGNKLPFATISHVWSQGLGNKEENTVHECQLRFIRKLLEAVGVPSDSTTLSAPFWLDTFAIPVRCKTLQGRANGSRGEANATISPDDFNELKQLSIRQIYDVFEASTHAIVIDKDLCQQRVMGKPIEASMKLLTSTWMRRLWTLQEAFLSKTICISFESRLDIHRTSDNPNEIPHPGWDFDILLQQLNGNHDEEKTLQAAMAGILRQQLLENLMGKERQSRNLADVSVPQKGSTLIASAWRSVRWRTTSRLEDETLALATLLHLSYRDTTISQAGGVVQGLDKPDAAKQRDGMMRDFWTLIDRRYKGSIPAGMIFLPLDRLTFPGFGWSPRSWMSSTTDIEPESYPYPLSQMKYPTELLPEGLVVRYPGIILHCTRPETFLAQKEEGFTFDFPVDRGFNEWYTVGKHFERVEPDATEITEAKQTLWFAIILSRPQPRERPDEIGLLVEVYNVARRQNEGESQDHEIYFCRIIDRFHIRRSRPNFFNGLTDDRLIGELTSVDQHWCVDDYKPCRDRIRAEEDEKSRNAQALKRAAKLASRKGDDKSILARGMQGILSLTGQAPLAIPASPRLAEMSGGGGKGKELAVPVRRETSSSTGPAGPSSVHEENTPFGKMARSLTGTVTGQFNRIATLAKGH</sequence>
<dbReference type="STRING" id="1093900.A0A507BNB4"/>
<dbReference type="OrthoDB" id="2426273at2759"/>
<dbReference type="GeneID" id="41970035"/>
<proteinExistence type="predicted"/>
<evidence type="ECO:0000313" key="3">
    <source>
        <dbReference type="Proteomes" id="UP000319257"/>
    </source>
</evidence>
<dbReference type="RefSeq" id="XP_031000442.1">
    <property type="nucleotide sequence ID" value="XM_031136793.1"/>
</dbReference>
<dbReference type="Proteomes" id="UP000319257">
    <property type="component" value="Unassembled WGS sequence"/>
</dbReference>
<accession>A0A507BNB4</accession>
<reference evidence="2 3" key="1">
    <citation type="submission" date="2019-06" db="EMBL/GenBank/DDBJ databases">
        <title>Draft genome sequence of the filamentous fungus Phialemoniopsis curvata isolated from diesel fuel.</title>
        <authorList>
            <person name="Varaljay V.A."/>
            <person name="Lyon W.J."/>
            <person name="Crouch A.L."/>
            <person name="Drake C.E."/>
            <person name="Hollomon J.M."/>
            <person name="Nadeau L.J."/>
            <person name="Nunn H.S."/>
            <person name="Stevenson B.S."/>
            <person name="Bojanowski C.L."/>
            <person name="Crookes-Goodson W.J."/>
        </authorList>
    </citation>
    <scope>NUCLEOTIDE SEQUENCE [LARGE SCALE GENOMIC DNA]</scope>
    <source>
        <strain evidence="2 3">D216</strain>
    </source>
</reference>
<evidence type="ECO:0008006" key="4">
    <source>
        <dbReference type="Google" id="ProtNLM"/>
    </source>
</evidence>
<evidence type="ECO:0000313" key="2">
    <source>
        <dbReference type="EMBL" id="TPX18731.1"/>
    </source>
</evidence>
<feature type="compositionally biased region" description="Low complexity" evidence="1">
    <location>
        <begin position="971"/>
        <end position="981"/>
    </location>
</feature>
<feature type="region of interest" description="Disordered" evidence="1">
    <location>
        <begin position="950"/>
        <end position="987"/>
    </location>
</feature>
<dbReference type="PANTHER" id="PTHR39596:SF3">
    <property type="entry name" value="HETEROKARYON INCOMPATIBILITY DOMAIN-CONTAINING PROTEIN"/>
    <property type="match status" value="1"/>
</dbReference>
<dbReference type="EMBL" id="SKBQ01000010">
    <property type="protein sequence ID" value="TPX18731.1"/>
    <property type="molecule type" value="Genomic_DNA"/>
</dbReference>
<evidence type="ECO:0000256" key="1">
    <source>
        <dbReference type="SAM" id="MobiDB-lite"/>
    </source>
</evidence>
<name>A0A507BNB4_9PEZI</name>
<protein>
    <recommendedName>
        <fullName evidence="4">Heterokaryon incompatibility domain-containing protein</fullName>
    </recommendedName>
</protein>
<dbReference type="AlphaFoldDB" id="A0A507BNB4"/>